<dbReference type="InterPro" id="IPR002048">
    <property type="entry name" value="EF_hand_dom"/>
</dbReference>
<proteinExistence type="inferred from homology"/>
<keyword evidence="4" id="KW-0472">Membrane</keyword>
<feature type="domain" description="EF-hand" evidence="6">
    <location>
        <begin position="131"/>
        <end position="166"/>
    </location>
</feature>
<dbReference type="InterPro" id="IPR018247">
    <property type="entry name" value="EF_Hand_1_Ca_BS"/>
</dbReference>
<dbReference type="PANTHER" id="PTHR23056:SF116">
    <property type="entry name" value="CALCINEURIN B-LIKE PROTEIN 3-RELATED"/>
    <property type="match status" value="1"/>
</dbReference>
<evidence type="ECO:0000256" key="4">
    <source>
        <dbReference type="RuleBase" id="RU369080"/>
    </source>
</evidence>
<dbReference type="GO" id="GO:0019722">
    <property type="term" value="P:calcium-mediated signaling"/>
    <property type="evidence" value="ECO:0007669"/>
    <property type="project" value="UniProtKB-UniRule"/>
</dbReference>
<protein>
    <recommendedName>
        <fullName evidence="4">Calcineurin B-like protein</fullName>
    </recommendedName>
</protein>
<evidence type="ECO:0000256" key="2">
    <source>
        <dbReference type="ARBA" id="ARBA00022837"/>
    </source>
</evidence>
<dbReference type="Gene3D" id="1.10.238.10">
    <property type="entry name" value="EF-hand"/>
    <property type="match status" value="1"/>
</dbReference>
<dbReference type="InterPro" id="IPR045198">
    <property type="entry name" value="CNBL1-10"/>
</dbReference>
<dbReference type="PANTHER" id="PTHR23056">
    <property type="entry name" value="CALCINEURIN B"/>
    <property type="match status" value="1"/>
</dbReference>
<dbReference type="InterPro" id="IPR011992">
    <property type="entry name" value="EF-hand-dom_pair"/>
</dbReference>
<feature type="compositionally biased region" description="Low complexity" evidence="5">
    <location>
        <begin position="46"/>
        <end position="58"/>
    </location>
</feature>
<reference evidence="8" key="2">
    <citation type="submission" date="2025-08" db="UniProtKB">
        <authorList>
            <consortium name="RefSeq"/>
        </authorList>
    </citation>
    <scope>IDENTIFICATION</scope>
    <source>
        <tissue evidence="8">Leaf</tissue>
    </source>
</reference>
<dbReference type="Proteomes" id="UP000504610">
    <property type="component" value="Chromosome 2"/>
</dbReference>
<comment type="subcellular location">
    <subcellularLocation>
        <location evidence="4">Membrane</location>
    </subcellularLocation>
</comment>
<dbReference type="GO" id="GO:0005509">
    <property type="term" value="F:calcium ion binding"/>
    <property type="evidence" value="ECO:0007669"/>
    <property type="project" value="UniProtKB-UniRule"/>
</dbReference>
<reference evidence="7" key="1">
    <citation type="journal article" date="2019" name="Database">
        <title>The radish genome database (RadishGD): an integrated information resource for radish genomics.</title>
        <authorList>
            <person name="Yu H.J."/>
            <person name="Baek S."/>
            <person name="Lee Y.J."/>
            <person name="Cho A."/>
            <person name="Mun J.H."/>
        </authorList>
    </citation>
    <scope>NUCLEOTIDE SEQUENCE [LARGE SCALE GENOMIC DNA]</scope>
    <source>
        <strain evidence="7">cv. WK10039</strain>
    </source>
</reference>
<dbReference type="PROSITE" id="PS00018">
    <property type="entry name" value="EF_HAND_1"/>
    <property type="match status" value="1"/>
</dbReference>
<comment type="function">
    <text evidence="4">Acts as a calcium sensor. CBL proteins interact with CIPK serine-threonine protein kinases. Binding of a CBL protein to the regulatory NAF domain of a CIPK protein lead to the activation of the kinase in a calcium-dependent manner.</text>
</comment>
<dbReference type="AlphaFoldDB" id="A0A9W3D6A6"/>
<organism evidence="7 8">
    <name type="scientific">Raphanus sativus</name>
    <name type="common">Radish</name>
    <name type="synonym">Raphanus raphanistrum var. sativus</name>
    <dbReference type="NCBI Taxonomy" id="3726"/>
    <lineage>
        <taxon>Eukaryota</taxon>
        <taxon>Viridiplantae</taxon>
        <taxon>Streptophyta</taxon>
        <taxon>Embryophyta</taxon>
        <taxon>Tracheophyta</taxon>
        <taxon>Spermatophyta</taxon>
        <taxon>Magnoliopsida</taxon>
        <taxon>eudicotyledons</taxon>
        <taxon>Gunneridae</taxon>
        <taxon>Pentapetalae</taxon>
        <taxon>rosids</taxon>
        <taxon>malvids</taxon>
        <taxon>Brassicales</taxon>
        <taxon>Brassicaceae</taxon>
        <taxon>Brassiceae</taxon>
        <taxon>Raphanus</taxon>
    </lineage>
</organism>
<name>A0A9W3D6A6_RAPSA</name>
<keyword evidence="2 4" id="KW-0106">Calcium</keyword>
<evidence type="ECO:0000313" key="8">
    <source>
        <dbReference type="RefSeq" id="XP_056859239.1"/>
    </source>
</evidence>
<dbReference type="PROSITE" id="PS50222">
    <property type="entry name" value="EF_HAND_2"/>
    <property type="match status" value="2"/>
</dbReference>
<dbReference type="RefSeq" id="XP_056859239.1">
    <property type="nucleotide sequence ID" value="XM_057003259.1"/>
</dbReference>
<evidence type="ECO:0000313" key="7">
    <source>
        <dbReference type="Proteomes" id="UP000504610"/>
    </source>
</evidence>
<feature type="domain" description="EF-hand" evidence="6">
    <location>
        <begin position="234"/>
        <end position="269"/>
    </location>
</feature>
<gene>
    <name evidence="8" type="primary">LOC108816509</name>
</gene>
<dbReference type="GeneID" id="108816509"/>
<evidence type="ECO:0000256" key="1">
    <source>
        <dbReference type="ARBA" id="ARBA00022737"/>
    </source>
</evidence>
<comment type="subunit">
    <text evidence="4">Homodimer. Interacts with CIPK.</text>
</comment>
<dbReference type="GO" id="GO:0019900">
    <property type="term" value="F:kinase binding"/>
    <property type="evidence" value="ECO:0007669"/>
    <property type="project" value="UniProtKB-UniRule"/>
</dbReference>
<dbReference type="FunFam" id="1.10.238.10:FF:000073">
    <property type="entry name" value="calcineurin B-like protein 3"/>
    <property type="match status" value="1"/>
</dbReference>
<feature type="region of interest" description="Disordered" evidence="5">
    <location>
        <begin position="43"/>
        <end position="76"/>
    </location>
</feature>
<accession>A0A9W3D6A6</accession>
<comment type="similarity">
    <text evidence="3 4">Belongs to the calcineurin regulatory subunit family.</text>
</comment>
<evidence type="ECO:0000256" key="5">
    <source>
        <dbReference type="SAM" id="MobiDB-lite"/>
    </source>
</evidence>
<keyword evidence="4" id="KW-0479">Metal-binding</keyword>
<dbReference type="SUPFAM" id="SSF47473">
    <property type="entry name" value="EF-hand"/>
    <property type="match status" value="1"/>
</dbReference>
<sequence length="302" mass="34685">MIFNKDLVRNFYDQITVVSSSTFILPPSLLISSPSSGISMEAKEAQPSTTVVSTQTQPITEPETSIRPEEESGTAEHNLSELLARDTVFSVSEIEALFELFKKISSVVTDDDDGLINKEGFQLALYMTNEKKSSFADQIFDLFDTKHNGILGFEEFARALSAYHPNAPFEDKINFSFQLYDLKRQGFMERQEARLHIYIYIYIYIFSSSIDSPVKHFLVSTFAQSAGIELEDEIIEGLVDKMLKKADKNHDGRIDKEEWRTFCIKYPDVLRFIVVEYLKDLTTKSPSFVFDHNHRITSFRFE</sequence>
<dbReference type="GO" id="GO:0016020">
    <property type="term" value="C:membrane"/>
    <property type="evidence" value="ECO:0007669"/>
    <property type="project" value="UniProtKB-SubCell"/>
</dbReference>
<keyword evidence="1 4" id="KW-0677">Repeat</keyword>
<keyword evidence="7" id="KW-1185">Reference proteome</keyword>
<dbReference type="OrthoDB" id="191686at2759"/>
<evidence type="ECO:0000256" key="3">
    <source>
        <dbReference type="ARBA" id="ARBA00023774"/>
    </source>
</evidence>
<dbReference type="SMART" id="SM00054">
    <property type="entry name" value="EFh"/>
    <property type="match status" value="2"/>
</dbReference>
<evidence type="ECO:0000259" key="6">
    <source>
        <dbReference type="PROSITE" id="PS50222"/>
    </source>
</evidence>
<dbReference type="Pfam" id="PF13202">
    <property type="entry name" value="EF-hand_5"/>
    <property type="match status" value="2"/>
</dbReference>